<keyword evidence="1" id="KW-0472">Membrane</keyword>
<comment type="caution">
    <text evidence="2">The sequence shown here is derived from an EMBL/GenBank/DDBJ whole genome shotgun (WGS) entry which is preliminary data.</text>
</comment>
<gene>
    <name evidence="2" type="ORF">ACFQBQ_18000</name>
</gene>
<evidence type="ECO:0000313" key="2">
    <source>
        <dbReference type="EMBL" id="MFC6647429.1"/>
    </source>
</evidence>
<keyword evidence="1" id="KW-1133">Transmembrane helix</keyword>
<organism evidence="2 3">
    <name type="scientific">Granulicella cerasi</name>
    <dbReference type="NCBI Taxonomy" id="741063"/>
    <lineage>
        <taxon>Bacteria</taxon>
        <taxon>Pseudomonadati</taxon>
        <taxon>Acidobacteriota</taxon>
        <taxon>Terriglobia</taxon>
        <taxon>Terriglobales</taxon>
        <taxon>Acidobacteriaceae</taxon>
        <taxon>Granulicella</taxon>
    </lineage>
</organism>
<proteinExistence type="predicted"/>
<keyword evidence="1" id="KW-0812">Transmembrane</keyword>
<evidence type="ECO:0000313" key="3">
    <source>
        <dbReference type="Proteomes" id="UP001596391"/>
    </source>
</evidence>
<sequence length="191" mass="21784">MIDTAIVVSAVSGTLSLVAATGAAFIALRSKNKDYENDYYKQVLQRRIEAYSYIEKLILNFKTAVPVAPNNLIHIVFSGEESDDPCGIHRLILDLSTQSFWLSDEMFAKSREIDLALLERDTFTSWHEFGVANYQKFAVLRVDLEELYARDLGSLHMVPRFLRHKRHDRGFNVTPFPPSVFIDPKSKEQAS</sequence>
<feature type="transmembrane region" description="Helical" evidence="1">
    <location>
        <begin position="6"/>
        <end position="28"/>
    </location>
</feature>
<protein>
    <submittedName>
        <fullName evidence="2">Uncharacterized protein</fullName>
    </submittedName>
</protein>
<keyword evidence="3" id="KW-1185">Reference proteome</keyword>
<name>A0ABW1ZDE6_9BACT</name>
<dbReference type="EMBL" id="JBHSWI010000001">
    <property type="protein sequence ID" value="MFC6647429.1"/>
    <property type="molecule type" value="Genomic_DNA"/>
</dbReference>
<evidence type="ECO:0000256" key="1">
    <source>
        <dbReference type="SAM" id="Phobius"/>
    </source>
</evidence>
<dbReference type="Proteomes" id="UP001596391">
    <property type="component" value="Unassembled WGS sequence"/>
</dbReference>
<accession>A0ABW1ZDE6</accession>
<dbReference type="RefSeq" id="WP_263370677.1">
    <property type="nucleotide sequence ID" value="NZ_JAGSYD010000002.1"/>
</dbReference>
<reference evidence="3" key="1">
    <citation type="journal article" date="2019" name="Int. J. Syst. Evol. Microbiol.">
        <title>The Global Catalogue of Microorganisms (GCM) 10K type strain sequencing project: providing services to taxonomists for standard genome sequencing and annotation.</title>
        <authorList>
            <consortium name="The Broad Institute Genomics Platform"/>
            <consortium name="The Broad Institute Genome Sequencing Center for Infectious Disease"/>
            <person name="Wu L."/>
            <person name="Ma J."/>
        </authorList>
    </citation>
    <scope>NUCLEOTIDE SEQUENCE [LARGE SCALE GENOMIC DNA]</scope>
    <source>
        <strain evidence="3">CGMCC 1.16026</strain>
    </source>
</reference>